<name>A0AA39ND41_9AGAR</name>
<gene>
    <name evidence="1" type="ORF">IW261DRAFT_1526117</name>
</gene>
<evidence type="ECO:0000313" key="2">
    <source>
        <dbReference type="Proteomes" id="UP001175227"/>
    </source>
</evidence>
<proteinExistence type="predicted"/>
<dbReference type="EMBL" id="JAUEPR010000114">
    <property type="protein sequence ID" value="KAK0463339.1"/>
    <property type="molecule type" value="Genomic_DNA"/>
</dbReference>
<reference evidence="1" key="1">
    <citation type="submission" date="2023-06" db="EMBL/GenBank/DDBJ databases">
        <authorList>
            <consortium name="Lawrence Berkeley National Laboratory"/>
            <person name="Ahrendt S."/>
            <person name="Sahu N."/>
            <person name="Indic B."/>
            <person name="Wong-Bajracharya J."/>
            <person name="Merenyi Z."/>
            <person name="Ke H.-M."/>
            <person name="Monk M."/>
            <person name="Kocsube S."/>
            <person name="Drula E."/>
            <person name="Lipzen A."/>
            <person name="Balint B."/>
            <person name="Henrissat B."/>
            <person name="Andreopoulos B."/>
            <person name="Martin F.M."/>
            <person name="Harder C.B."/>
            <person name="Rigling D."/>
            <person name="Ford K.L."/>
            <person name="Foster G.D."/>
            <person name="Pangilinan J."/>
            <person name="Papanicolaou A."/>
            <person name="Barry K."/>
            <person name="LaButti K."/>
            <person name="Viragh M."/>
            <person name="Koriabine M."/>
            <person name="Yan M."/>
            <person name="Riley R."/>
            <person name="Champramary S."/>
            <person name="Plett K.L."/>
            <person name="Tsai I.J."/>
            <person name="Slot J."/>
            <person name="Sipos G."/>
            <person name="Plett J."/>
            <person name="Nagy L.G."/>
            <person name="Grigoriev I.V."/>
        </authorList>
    </citation>
    <scope>NUCLEOTIDE SEQUENCE</scope>
    <source>
        <strain evidence="1">ICMP 16352</strain>
    </source>
</reference>
<organism evidence="1 2">
    <name type="scientific">Armillaria novae-zelandiae</name>
    <dbReference type="NCBI Taxonomy" id="153914"/>
    <lineage>
        <taxon>Eukaryota</taxon>
        <taxon>Fungi</taxon>
        <taxon>Dikarya</taxon>
        <taxon>Basidiomycota</taxon>
        <taxon>Agaricomycotina</taxon>
        <taxon>Agaricomycetes</taxon>
        <taxon>Agaricomycetidae</taxon>
        <taxon>Agaricales</taxon>
        <taxon>Marasmiineae</taxon>
        <taxon>Physalacriaceae</taxon>
        <taxon>Armillaria</taxon>
    </lineage>
</organism>
<protein>
    <submittedName>
        <fullName evidence="1">Uncharacterized protein</fullName>
    </submittedName>
</protein>
<comment type="caution">
    <text evidence="1">The sequence shown here is derived from an EMBL/GenBank/DDBJ whole genome shotgun (WGS) entry which is preliminary data.</text>
</comment>
<dbReference type="Proteomes" id="UP001175227">
    <property type="component" value="Unassembled WGS sequence"/>
</dbReference>
<evidence type="ECO:0000313" key="1">
    <source>
        <dbReference type="EMBL" id="KAK0463339.1"/>
    </source>
</evidence>
<sequence>MMQSAPWLRCTCYLVLSVSRTKSRGEPTSLGDLKQGDLQVQMAEELSEDVIGSDDCVSLILTAFHGRALYISLKPSTLTYNLFSYSLPSPIFRL</sequence>
<accession>A0AA39ND41</accession>
<dbReference type="AlphaFoldDB" id="A0AA39ND41"/>
<keyword evidence="2" id="KW-1185">Reference proteome</keyword>